<name>A0ABP6UQC7_9FLAO</name>
<dbReference type="PANTHER" id="PTHR42978">
    <property type="entry name" value="QUORUM-QUENCHING LACTONASE YTNP-RELATED-RELATED"/>
    <property type="match status" value="1"/>
</dbReference>
<evidence type="ECO:0000259" key="6">
    <source>
        <dbReference type="SMART" id="SM00849"/>
    </source>
</evidence>
<dbReference type="Pfam" id="PF00753">
    <property type="entry name" value="Lactamase_B"/>
    <property type="match status" value="1"/>
</dbReference>
<dbReference type="InterPro" id="IPR036866">
    <property type="entry name" value="RibonucZ/Hydroxyglut_hydro"/>
</dbReference>
<sequence length="282" mass="32602">MKKTNLYLNYAGYCIAKKNHAIRGGNKQKIKFHALWGIIQHPEKGYILYDTGYTQKFYKATRHFPNKIYAVATKVSITPEKEVKHQLMNYGISPDEIKHIIITHFHADHVGGLTDFPNAQIYTSKKALEHTLQLSKHISFAKGVLKDLLPSDLQKRAFIIEDHCDKISTSHFDYKYDLFHDQSVYIYNMPGHAAGQIAVMVETTKNKYFLIADACWLKESYEENRLPHPIVKLFFHSWKSFKKTVSALNSFHKAHPEILIVPTHCSETTHKLVDNELNFSKL</sequence>
<dbReference type="Gene3D" id="3.60.15.10">
    <property type="entry name" value="Ribonuclease Z/Hydroxyacylglutathione hydrolase-like"/>
    <property type="match status" value="1"/>
</dbReference>
<evidence type="ECO:0000313" key="8">
    <source>
        <dbReference type="Proteomes" id="UP001500459"/>
    </source>
</evidence>
<evidence type="ECO:0000313" key="7">
    <source>
        <dbReference type="EMBL" id="GAA3517149.1"/>
    </source>
</evidence>
<dbReference type="EMBL" id="BAABCW010000017">
    <property type="protein sequence ID" value="GAA3517149.1"/>
    <property type="molecule type" value="Genomic_DNA"/>
</dbReference>
<keyword evidence="4" id="KW-0378">Hydrolase</keyword>
<keyword evidence="8" id="KW-1185">Reference proteome</keyword>
<dbReference type="SUPFAM" id="SSF56281">
    <property type="entry name" value="Metallo-hydrolase/oxidoreductase"/>
    <property type="match status" value="1"/>
</dbReference>
<accession>A0ABP6UQC7</accession>
<protein>
    <submittedName>
        <fullName evidence="7">MBL fold metallo-hydrolase</fullName>
    </submittedName>
</protein>
<evidence type="ECO:0000256" key="1">
    <source>
        <dbReference type="ARBA" id="ARBA00001947"/>
    </source>
</evidence>
<comment type="similarity">
    <text evidence="2">Belongs to the metallo-beta-lactamase superfamily.</text>
</comment>
<dbReference type="RefSeq" id="WP_344929490.1">
    <property type="nucleotide sequence ID" value="NZ_BAABCW010000017.1"/>
</dbReference>
<gene>
    <name evidence="7" type="ORF">GCM10022393_34040</name>
</gene>
<comment type="caution">
    <text evidence="7">The sequence shown here is derived from an EMBL/GenBank/DDBJ whole genome shotgun (WGS) entry which is preliminary data.</text>
</comment>
<feature type="domain" description="Metallo-beta-lactamase" evidence="6">
    <location>
        <begin position="33"/>
        <end position="264"/>
    </location>
</feature>
<organism evidence="7 8">
    <name type="scientific">Aquimarina addita</name>
    <dbReference type="NCBI Taxonomy" id="870485"/>
    <lineage>
        <taxon>Bacteria</taxon>
        <taxon>Pseudomonadati</taxon>
        <taxon>Bacteroidota</taxon>
        <taxon>Flavobacteriia</taxon>
        <taxon>Flavobacteriales</taxon>
        <taxon>Flavobacteriaceae</taxon>
        <taxon>Aquimarina</taxon>
    </lineage>
</organism>
<dbReference type="PANTHER" id="PTHR42978:SF2">
    <property type="entry name" value="102 KBASES UNSTABLE REGION: FROM 1 TO 119443"/>
    <property type="match status" value="1"/>
</dbReference>
<evidence type="ECO:0000256" key="5">
    <source>
        <dbReference type="ARBA" id="ARBA00022833"/>
    </source>
</evidence>
<dbReference type="Proteomes" id="UP001500459">
    <property type="component" value="Unassembled WGS sequence"/>
</dbReference>
<evidence type="ECO:0000256" key="2">
    <source>
        <dbReference type="ARBA" id="ARBA00007749"/>
    </source>
</evidence>
<dbReference type="CDD" id="cd07730">
    <property type="entry name" value="metallo-hydrolase-like_MBL-fold"/>
    <property type="match status" value="1"/>
</dbReference>
<comment type="cofactor">
    <cofactor evidence="1">
        <name>Zn(2+)</name>
        <dbReference type="ChEBI" id="CHEBI:29105"/>
    </cofactor>
</comment>
<proteinExistence type="inferred from homology"/>
<reference evidence="8" key="1">
    <citation type="journal article" date="2019" name="Int. J. Syst. Evol. Microbiol.">
        <title>The Global Catalogue of Microorganisms (GCM) 10K type strain sequencing project: providing services to taxonomists for standard genome sequencing and annotation.</title>
        <authorList>
            <consortium name="The Broad Institute Genomics Platform"/>
            <consortium name="The Broad Institute Genome Sequencing Center for Infectious Disease"/>
            <person name="Wu L."/>
            <person name="Ma J."/>
        </authorList>
    </citation>
    <scope>NUCLEOTIDE SEQUENCE [LARGE SCALE GENOMIC DNA]</scope>
    <source>
        <strain evidence="8">JCM 17106</strain>
    </source>
</reference>
<keyword evidence="3" id="KW-0479">Metal-binding</keyword>
<evidence type="ECO:0000256" key="3">
    <source>
        <dbReference type="ARBA" id="ARBA00022723"/>
    </source>
</evidence>
<dbReference type="InterPro" id="IPR051013">
    <property type="entry name" value="MBL_superfamily_lactonases"/>
</dbReference>
<dbReference type="InterPro" id="IPR001279">
    <property type="entry name" value="Metallo-B-lactamas"/>
</dbReference>
<dbReference type="SMART" id="SM00849">
    <property type="entry name" value="Lactamase_B"/>
    <property type="match status" value="1"/>
</dbReference>
<evidence type="ECO:0000256" key="4">
    <source>
        <dbReference type="ARBA" id="ARBA00022801"/>
    </source>
</evidence>
<keyword evidence="5" id="KW-0862">Zinc</keyword>